<reference evidence="2 3" key="1">
    <citation type="journal article" date="2021" name="Sci. Rep.">
        <title>Chromosome anchoring in Senegalese sole (Solea senegalensis) reveals sex-associated markers and genome rearrangements in flatfish.</title>
        <authorList>
            <person name="Guerrero-Cozar I."/>
            <person name="Gomez-Garrido J."/>
            <person name="Berbel C."/>
            <person name="Martinez-Blanch J.F."/>
            <person name="Alioto T."/>
            <person name="Claros M.G."/>
            <person name="Gagnaire P.A."/>
            <person name="Manchado M."/>
        </authorList>
    </citation>
    <scope>NUCLEOTIDE SEQUENCE [LARGE SCALE GENOMIC DNA]</scope>
    <source>
        <strain evidence="2">Sse05_10M</strain>
    </source>
</reference>
<comment type="caution">
    <text evidence="2">The sequence shown here is derived from an EMBL/GenBank/DDBJ whole genome shotgun (WGS) entry which is preliminary data.</text>
</comment>
<gene>
    <name evidence="2" type="ORF">JOB18_002041</name>
</gene>
<feature type="region of interest" description="Disordered" evidence="1">
    <location>
        <begin position="1"/>
        <end position="27"/>
    </location>
</feature>
<proteinExistence type="predicted"/>
<name>A0AAV6QCQ4_SOLSE</name>
<keyword evidence="3" id="KW-1185">Reference proteome</keyword>
<evidence type="ECO:0000313" key="3">
    <source>
        <dbReference type="Proteomes" id="UP000693946"/>
    </source>
</evidence>
<sequence length="292" mass="32164">MSMEMTTTSAHGHRGNGEATTANPKALSTGGNVKVGTLCESNGPSVQHGALLSLKMLNDCILLRRAWLCTFGSEDDDNLLVMNVKLSYTPLHGAGLPPEYQVSNALASASGDSNITKLLCDHGRFLKKSGNTMHEIFEFLAGKFTLDQSNVYQGSSYCYTGSLFSIQQVTRQLRLSKDKLRQPCLSDLDGFLDSAYSRFFSSGIRVHMRQCCQSQPKTRLLLSLVLHNQCNITDCYHEVNEAFVREKISVISVCSSAHSGNTEKLENEPVLEMLANVILMGEERETDKQTTP</sequence>
<organism evidence="2 3">
    <name type="scientific">Solea senegalensis</name>
    <name type="common">Senegalese sole</name>
    <dbReference type="NCBI Taxonomy" id="28829"/>
    <lineage>
        <taxon>Eukaryota</taxon>
        <taxon>Metazoa</taxon>
        <taxon>Chordata</taxon>
        <taxon>Craniata</taxon>
        <taxon>Vertebrata</taxon>
        <taxon>Euteleostomi</taxon>
        <taxon>Actinopterygii</taxon>
        <taxon>Neopterygii</taxon>
        <taxon>Teleostei</taxon>
        <taxon>Neoteleostei</taxon>
        <taxon>Acanthomorphata</taxon>
        <taxon>Carangaria</taxon>
        <taxon>Pleuronectiformes</taxon>
        <taxon>Pleuronectoidei</taxon>
        <taxon>Soleidae</taxon>
        <taxon>Solea</taxon>
    </lineage>
</organism>
<dbReference type="AlphaFoldDB" id="A0AAV6QCQ4"/>
<evidence type="ECO:0000313" key="2">
    <source>
        <dbReference type="EMBL" id="KAG7488975.1"/>
    </source>
</evidence>
<accession>A0AAV6QCQ4</accession>
<evidence type="ECO:0000256" key="1">
    <source>
        <dbReference type="SAM" id="MobiDB-lite"/>
    </source>
</evidence>
<feature type="compositionally biased region" description="Polar residues" evidence="1">
    <location>
        <begin position="1"/>
        <end position="10"/>
    </location>
</feature>
<protein>
    <submittedName>
        <fullName evidence="2">Uncharacterized protein</fullName>
    </submittedName>
</protein>
<dbReference type="EMBL" id="JAGKHQ010000017">
    <property type="protein sequence ID" value="KAG7488975.1"/>
    <property type="molecule type" value="Genomic_DNA"/>
</dbReference>
<dbReference type="Proteomes" id="UP000693946">
    <property type="component" value="Linkage Group LG5"/>
</dbReference>